<reference evidence="9" key="2">
    <citation type="journal article" date="2021" name="PeerJ">
        <title>Extensive microbial diversity within the chicken gut microbiome revealed by metagenomics and culture.</title>
        <authorList>
            <person name="Gilroy R."/>
            <person name="Ravi A."/>
            <person name="Getino M."/>
            <person name="Pursley I."/>
            <person name="Horton D.L."/>
            <person name="Alikhan N.F."/>
            <person name="Baker D."/>
            <person name="Gharbi K."/>
            <person name="Hall N."/>
            <person name="Watson M."/>
            <person name="Adriaenssens E.M."/>
            <person name="Foster-Nyarko E."/>
            <person name="Jarju S."/>
            <person name="Secka A."/>
            <person name="Antonio M."/>
            <person name="Oren A."/>
            <person name="Chaudhuri R.R."/>
            <person name="La Ragione R."/>
            <person name="Hildebrand F."/>
            <person name="Pallen M.J."/>
        </authorList>
    </citation>
    <scope>NUCLEOTIDE SEQUENCE</scope>
    <source>
        <strain evidence="9">11167</strain>
    </source>
</reference>
<protein>
    <submittedName>
        <fullName evidence="9">ATPase</fullName>
    </submittedName>
</protein>
<evidence type="ECO:0000313" key="9">
    <source>
        <dbReference type="EMBL" id="MBO8443642.1"/>
    </source>
</evidence>
<dbReference type="GO" id="GO:0007035">
    <property type="term" value="P:vacuolar acidification"/>
    <property type="evidence" value="ECO:0007669"/>
    <property type="project" value="TreeGrafter"/>
</dbReference>
<evidence type="ECO:0000256" key="5">
    <source>
        <dbReference type="ARBA" id="ARBA00022989"/>
    </source>
</evidence>
<dbReference type="InterPro" id="IPR002490">
    <property type="entry name" value="V-ATPase_116kDa_su"/>
</dbReference>
<keyword evidence="4 8" id="KW-0812">Transmembrane</keyword>
<comment type="similarity">
    <text evidence="2">Belongs to the V-ATPase 116 kDa subunit family.</text>
</comment>
<organism evidence="9 10">
    <name type="scientific">Candidatus Aphodenecus pullistercoris</name>
    <dbReference type="NCBI Taxonomy" id="2840669"/>
    <lineage>
        <taxon>Bacteria</taxon>
        <taxon>Pseudomonadati</taxon>
        <taxon>Spirochaetota</taxon>
        <taxon>Spirochaetia</taxon>
        <taxon>Spirochaetales</taxon>
        <taxon>Candidatus Aphodenecus</taxon>
    </lineage>
</organism>
<evidence type="ECO:0000256" key="1">
    <source>
        <dbReference type="ARBA" id="ARBA00004141"/>
    </source>
</evidence>
<dbReference type="GO" id="GO:0046961">
    <property type="term" value="F:proton-transporting ATPase activity, rotational mechanism"/>
    <property type="evidence" value="ECO:0007669"/>
    <property type="project" value="InterPro"/>
</dbReference>
<gene>
    <name evidence="9" type="ORF">IAC42_07805</name>
</gene>
<dbReference type="GO" id="GO:0051117">
    <property type="term" value="F:ATPase binding"/>
    <property type="evidence" value="ECO:0007669"/>
    <property type="project" value="TreeGrafter"/>
</dbReference>
<feature type="transmembrane region" description="Helical" evidence="8">
    <location>
        <begin position="317"/>
        <end position="346"/>
    </location>
</feature>
<feature type="transmembrane region" description="Helical" evidence="8">
    <location>
        <begin position="448"/>
        <end position="470"/>
    </location>
</feature>
<feature type="transmembrane region" description="Helical" evidence="8">
    <location>
        <begin position="553"/>
        <end position="580"/>
    </location>
</feature>
<dbReference type="GO" id="GO:0033179">
    <property type="term" value="C:proton-transporting V-type ATPase, V0 domain"/>
    <property type="evidence" value="ECO:0007669"/>
    <property type="project" value="InterPro"/>
</dbReference>
<keyword evidence="6" id="KW-0406">Ion transport</keyword>
<keyword evidence="7 8" id="KW-0472">Membrane</keyword>
<feature type="transmembrane region" description="Helical" evidence="8">
    <location>
        <begin position="358"/>
        <end position="378"/>
    </location>
</feature>
<dbReference type="EMBL" id="JADIMU010000052">
    <property type="protein sequence ID" value="MBO8443642.1"/>
    <property type="molecule type" value="Genomic_DNA"/>
</dbReference>
<feature type="transmembrane region" description="Helical" evidence="8">
    <location>
        <begin position="476"/>
        <end position="494"/>
    </location>
</feature>
<keyword evidence="3" id="KW-0813">Transport</keyword>
<dbReference type="Proteomes" id="UP000823633">
    <property type="component" value="Unassembled WGS sequence"/>
</dbReference>
<proteinExistence type="inferred from homology"/>
<reference evidence="9" key="1">
    <citation type="submission" date="2020-10" db="EMBL/GenBank/DDBJ databases">
        <authorList>
            <person name="Gilroy R."/>
        </authorList>
    </citation>
    <scope>NUCLEOTIDE SEQUENCE</scope>
    <source>
        <strain evidence="9">11167</strain>
    </source>
</reference>
<sequence length="622" mass="68531">MIETMDCVTIVTSSASKAQMLEALRDAGIVHIRQLKASCERSAAIAARSQELMKAMNAISDEAGKAGRKASQESLTEEGFATMHKAVAEAIDTRRKASEERLRISGEISRIAAWGDFDPDAVEQLAQEGIRLSFATLDERLLDELAKDEGVRYIRLGTIAGSAAIALVDSVLPASIPYRPFSLPEHPLGWYQNRLQDLDDEMAQCSRRIALAAKYLDCYRNELKKLEEDSMYERVKATSQDEEGGLCLLSGYMPHECCDDFRTLAKSNGWAYLIREVEDEDNPPTKLRYKGLIRIIQPIYDILGTVPGYREYDISSWFLLFFSIFFAMIIGDAGYGLIFLIIAIVMNVKAHKCSDVNILLYVLSATTIIYGAVTGTWFGSLAVLEKLPFLQVFIIPSICNYSMELYGIESVYAQNNVMQLCFILGATQLALARVLNIIQKAKAKDISLLGDLGWFLDVVVLYMMALYLVIGQSVNFTIVVAGIVVGFVLVIVFGSQSPGESFAKGLKAGLGGLFTSFLDTVSCFSNIMSYIRLFAVGMASLAIAQSFNNMAGMAGPVFGALIVVLGTVLNIVMGFLSVIVHGVRLNLLEFSGQLGMEWTGYKYEPFRRTVQTSEEIVKGDVK</sequence>
<name>A0A9D9HBI5_9SPIR</name>
<keyword evidence="5 8" id="KW-1133">Transmembrane helix</keyword>
<comment type="subcellular location">
    <subcellularLocation>
        <location evidence="1">Membrane</location>
        <topology evidence="1">Multi-pass membrane protein</topology>
    </subcellularLocation>
</comment>
<evidence type="ECO:0000256" key="2">
    <source>
        <dbReference type="ARBA" id="ARBA00009904"/>
    </source>
</evidence>
<dbReference type="GO" id="GO:0016471">
    <property type="term" value="C:vacuolar proton-transporting V-type ATPase complex"/>
    <property type="evidence" value="ECO:0007669"/>
    <property type="project" value="TreeGrafter"/>
</dbReference>
<evidence type="ECO:0000313" key="10">
    <source>
        <dbReference type="Proteomes" id="UP000823633"/>
    </source>
</evidence>
<evidence type="ECO:0000256" key="8">
    <source>
        <dbReference type="SAM" id="Phobius"/>
    </source>
</evidence>
<dbReference type="AlphaFoldDB" id="A0A9D9HBI5"/>
<evidence type="ECO:0000256" key="7">
    <source>
        <dbReference type="ARBA" id="ARBA00023136"/>
    </source>
</evidence>
<evidence type="ECO:0000256" key="4">
    <source>
        <dbReference type="ARBA" id="ARBA00022692"/>
    </source>
</evidence>
<dbReference type="PANTHER" id="PTHR11629">
    <property type="entry name" value="VACUOLAR PROTON ATPASES"/>
    <property type="match status" value="1"/>
</dbReference>
<dbReference type="PANTHER" id="PTHR11629:SF63">
    <property type="entry name" value="V-TYPE PROTON ATPASE SUBUNIT A"/>
    <property type="match status" value="1"/>
</dbReference>
<feature type="transmembrane region" description="Helical" evidence="8">
    <location>
        <begin position="417"/>
        <end position="436"/>
    </location>
</feature>
<dbReference type="Pfam" id="PF01496">
    <property type="entry name" value="V_ATPase_I"/>
    <property type="match status" value="1"/>
</dbReference>
<comment type="caution">
    <text evidence="9">The sequence shown here is derived from an EMBL/GenBank/DDBJ whole genome shotgun (WGS) entry which is preliminary data.</text>
</comment>
<evidence type="ECO:0000256" key="6">
    <source>
        <dbReference type="ARBA" id="ARBA00023065"/>
    </source>
</evidence>
<accession>A0A9D9HBI5</accession>
<evidence type="ECO:0000256" key="3">
    <source>
        <dbReference type="ARBA" id="ARBA00022448"/>
    </source>
</evidence>